<evidence type="ECO:0000259" key="1">
    <source>
        <dbReference type="Pfam" id="PF01402"/>
    </source>
</evidence>
<name>A0A7W8DVY0_9HYPH</name>
<dbReference type="EMBL" id="JACHIK010000018">
    <property type="protein sequence ID" value="MBB5044539.1"/>
    <property type="molecule type" value="Genomic_DNA"/>
</dbReference>
<dbReference type="SUPFAM" id="SSF47598">
    <property type="entry name" value="Ribbon-helix-helix"/>
    <property type="match status" value="1"/>
</dbReference>
<evidence type="ECO:0000313" key="2">
    <source>
        <dbReference type="EMBL" id="MBB5044539.1"/>
    </source>
</evidence>
<accession>A0A7W8DVY0</accession>
<gene>
    <name evidence="2" type="ORF">HNQ66_003966</name>
</gene>
<proteinExistence type="predicted"/>
<feature type="domain" description="Ribbon-helix-helix protein CopG" evidence="1">
    <location>
        <begin position="6"/>
        <end position="42"/>
    </location>
</feature>
<dbReference type="Pfam" id="PF01402">
    <property type="entry name" value="RHH_1"/>
    <property type="match status" value="1"/>
</dbReference>
<dbReference type="InterPro" id="IPR002145">
    <property type="entry name" value="CopG"/>
</dbReference>
<dbReference type="InterPro" id="IPR010985">
    <property type="entry name" value="Ribbon_hlx_hlx"/>
</dbReference>
<protein>
    <submittedName>
        <fullName evidence="2">Putative transcriptional regulator</fullName>
    </submittedName>
</protein>
<evidence type="ECO:0000313" key="3">
    <source>
        <dbReference type="Proteomes" id="UP000535406"/>
    </source>
</evidence>
<dbReference type="RefSeq" id="WP_184145892.1">
    <property type="nucleotide sequence ID" value="NZ_JACHIK010000018.1"/>
</dbReference>
<dbReference type="GO" id="GO:0006355">
    <property type="term" value="P:regulation of DNA-templated transcription"/>
    <property type="evidence" value="ECO:0007669"/>
    <property type="project" value="InterPro"/>
</dbReference>
<comment type="caution">
    <text evidence="2">The sequence shown here is derived from an EMBL/GenBank/DDBJ whole genome shotgun (WGS) entry which is preliminary data.</text>
</comment>
<dbReference type="Proteomes" id="UP000535406">
    <property type="component" value="Unassembled WGS sequence"/>
</dbReference>
<reference evidence="2 3" key="1">
    <citation type="submission" date="2020-08" db="EMBL/GenBank/DDBJ databases">
        <title>Genomic Encyclopedia of Type Strains, Phase IV (KMG-IV): sequencing the most valuable type-strain genomes for metagenomic binning, comparative biology and taxonomic classification.</title>
        <authorList>
            <person name="Goeker M."/>
        </authorList>
    </citation>
    <scope>NUCLEOTIDE SEQUENCE [LARGE SCALE GENOMIC DNA]</scope>
    <source>
        <strain evidence="2 3">DSM 21319</strain>
    </source>
</reference>
<sequence>MASLMNFRVDDDLKDRFTQAAETRQQTQSEAMREALLLYVKRVRNEQLRDAAERIRRHREDEEDIMRWIEAHGVGIADD</sequence>
<dbReference type="AlphaFoldDB" id="A0A7W8DVY0"/>
<organism evidence="2 3">
    <name type="scientific">Shinella fusca</name>
    <dbReference type="NCBI Taxonomy" id="544480"/>
    <lineage>
        <taxon>Bacteria</taxon>
        <taxon>Pseudomonadati</taxon>
        <taxon>Pseudomonadota</taxon>
        <taxon>Alphaproteobacteria</taxon>
        <taxon>Hyphomicrobiales</taxon>
        <taxon>Rhizobiaceae</taxon>
        <taxon>Shinella</taxon>
    </lineage>
</organism>
<keyword evidence="3" id="KW-1185">Reference proteome</keyword>